<evidence type="ECO:0000256" key="13">
    <source>
        <dbReference type="ARBA" id="ARBA00046877"/>
    </source>
</evidence>
<sequence length="161" mass="17695">MWRLLATLSCLVVLTSARSRPGLQPLSDELVHYLNKRNSTWKAGHNFRNVDMSYVKTLCGTKLGGPKLPEKVWLAEDITLPENFDAREQWPNCPTIGEIRDQGSCGSCWAFGAVEAISDRITVELSRRSWLDSPARTSTGKGSNLLWALPASPGAVGLGVR</sequence>
<evidence type="ECO:0000256" key="9">
    <source>
        <dbReference type="ARBA" id="ARBA00022807"/>
    </source>
</evidence>
<evidence type="ECO:0000256" key="5">
    <source>
        <dbReference type="ARBA" id="ARBA00015559"/>
    </source>
</evidence>
<evidence type="ECO:0000313" key="17">
    <source>
        <dbReference type="EMBL" id="KAF6346370.1"/>
    </source>
</evidence>
<comment type="subcellular location">
    <subcellularLocation>
        <location evidence="3">Apical cell membrane</location>
        <topology evidence="3">Peripheral membrane protein</topology>
        <orientation evidence="3">Extracellular side</orientation>
    </subcellularLocation>
    <subcellularLocation>
        <location evidence="2">Lysosome</location>
    </subcellularLocation>
</comment>
<evidence type="ECO:0000313" key="18">
    <source>
        <dbReference type="Proteomes" id="UP000558488"/>
    </source>
</evidence>
<evidence type="ECO:0000256" key="6">
    <source>
        <dbReference type="ARBA" id="ARBA00022670"/>
    </source>
</evidence>
<dbReference type="Pfam" id="PF08127">
    <property type="entry name" value="Propeptide_C1"/>
    <property type="match status" value="1"/>
</dbReference>
<organism evidence="17 18">
    <name type="scientific">Pipistrellus kuhlii</name>
    <name type="common">Kuhl's pipistrelle</name>
    <dbReference type="NCBI Taxonomy" id="59472"/>
    <lineage>
        <taxon>Eukaryota</taxon>
        <taxon>Metazoa</taxon>
        <taxon>Chordata</taxon>
        <taxon>Craniata</taxon>
        <taxon>Vertebrata</taxon>
        <taxon>Euteleostomi</taxon>
        <taxon>Mammalia</taxon>
        <taxon>Eutheria</taxon>
        <taxon>Laurasiatheria</taxon>
        <taxon>Chiroptera</taxon>
        <taxon>Yangochiroptera</taxon>
        <taxon>Vespertilionidae</taxon>
        <taxon>Pipistrellus</taxon>
    </lineage>
</organism>
<feature type="domain" description="Peptidase C1A propeptide" evidence="16">
    <location>
        <begin position="26"/>
        <end position="64"/>
    </location>
</feature>
<keyword evidence="9" id="KW-0788">Thiol protease</keyword>
<dbReference type="Gene3D" id="3.90.70.10">
    <property type="entry name" value="Cysteine proteinases"/>
    <property type="match status" value="1"/>
</dbReference>
<evidence type="ECO:0000256" key="1">
    <source>
        <dbReference type="ARBA" id="ARBA00001754"/>
    </source>
</evidence>
<evidence type="ECO:0000256" key="10">
    <source>
        <dbReference type="ARBA" id="ARBA00023157"/>
    </source>
</evidence>
<evidence type="ECO:0000256" key="14">
    <source>
        <dbReference type="SAM" id="SignalP"/>
    </source>
</evidence>
<protein>
    <recommendedName>
        <fullName evidence="5">Cathepsin B</fullName>
        <ecNumber evidence="4">3.4.22.1</ecNumber>
    </recommendedName>
</protein>
<dbReference type="AlphaFoldDB" id="A0A7J7XAP3"/>
<comment type="catalytic activity">
    <reaction evidence="1">
        <text>Hydrolysis of proteins with broad specificity for peptide bonds. Preferentially cleaves -Arg-Arg-|-Xaa bonds in small molecule substrates (thus differing from cathepsin L). In addition to being an endopeptidase, shows peptidyl-dipeptidase activity, liberating C-terminal dipeptides.</text>
        <dbReference type="EC" id="3.4.22.1"/>
    </reaction>
</comment>
<evidence type="ECO:0000256" key="2">
    <source>
        <dbReference type="ARBA" id="ARBA00004371"/>
    </source>
</evidence>
<gene>
    <name evidence="17" type="ORF">mPipKuh1_003422</name>
</gene>
<reference evidence="17 18" key="1">
    <citation type="journal article" date="2020" name="Nature">
        <title>Six reference-quality genomes reveal evolution of bat adaptations.</title>
        <authorList>
            <person name="Jebb D."/>
            <person name="Huang Z."/>
            <person name="Pippel M."/>
            <person name="Hughes G.M."/>
            <person name="Lavrichenko K."/>
            <person name="Devanna P."/>
            <person name="Winkler S."/>
            <person name="Jermiin L.S."/>
            <person name="Skirmuntt E.C."/>
            <person name="Katzourakis A."/>
            <person name="Burkitt-Gray L."/>
            <person name="Ray D.A."/>
            <person name="Sullivan K.A.M."/>
            <person name="Roscito J.G."/>
            <person name="Kirilenko B.M."/>
            <person name="Davalos L.M."/>
            <person name="Corthals A.P."/>
            <person name="Power M.L."/>
            <person name="Jones G."/>
            <person name="Ransome R.D."/>
            <person name="Dechmann D.K.N."/>
            <person name="Locatelli A.G."/>
            <person name="Puechmaille S.J."/>
            <person name="Fedrigo O."/>
            <person name="Jarvis E.D."/>
            <person name="Hiller M."/>
            <person name="Vernes S.C."/>
            <person name="Myers E.W."/>
            <person name="Teeling E.C."/>
        </authorList>
    </citation>
    <scope>NUCLEOTIDE SEQUENCE [LARGE SCALE GENOMIC DNA]</scope>
    <source>
        <strain evidence="17">MPipKuh1</strain>
        <tissue evidence="17">Flight muscle</tissue>
    </source>
</reference>
<dbReference type="InterPro" id="IPR012599">
    <property type="entry name" value="Propeptide_C1A"/>
</dbReference>
<dbReference type="PROSITE" id="PS00139">
    <property type="entry name" value="THIOL_PROTEASE_CYS"/>
    <property type="match status" value="1"/>
</dbReference>
<comment type="caution">
    <text evidence="17">The sequence shown here is derived from an EMBL/GenBank/DDBJ whole genome shotgun (WGS) entry which is preliminary data.</text>
</comment>
<feature type="signal peptide" evidence="14">
    <location>
        <begin position="1"/>
        <end position="17"/>
    </location>
</feature>
<keyword evidence="10" id="KW-1015">Disulfide bond</keyword>
<dbReference type="EMBL" id="JACAGB010000008">
    <property type="protein sequence ID" value="KAF6346370.1"/>
    <property type="molecule type" value="Genomic_DNA"/>
</dbReference>
<evidence type="ECO:0000256" key="8">
    <source>
        <dbReference type="ARBA" id="ARBA00022801"/>
    </source>
</evidence>
<evidence type="ECO:0000256" key="11">
    <source>
        <dbReference type="ARBA" id="ARBA00023228"/>
    </source>
</evidence>
<dbReference type="GO" id="GO:0016324">
    <property type="term" value="C:apical plasma membrane"/>
    <property type="evidence" value="ECO:0007669"/>
    <property type="project" value="UniProtKB-SubCell"/>
</dbReference>
<evidence type="ECO:0000256" key="12">
    <source>
        <dbReference type="ARBA" id="ARBA00046089"/>
    </source>
</evidence>
<accession>A0A7J7XAP3</accession>
<name>A0A7J7XAP3_PIPKU</name>
<keyword evidence="18" id="KW-1185">Reference proteome</keyword>
<dbReference type="InterPro" id="IPR000169">
    <property type="entry name" value="Pept_cys_AS"/>
</dbReference>
<dbReference type="GO" id="GO:0004197">
    <property type="term" value="F:cysteine-type endopeptidase activity"/>
    <property type="evidence" value="ECO:0007669"/>
    <property type="project" value="UniProtKB-EC"/>
</dbReference>
<evidence type="ECO:0000259" key="16">
    <source>
        <dbReference type="Pfam" id="PF08127"/>
    </source>
</evidence>
<proteinExistence type="predicted"/>
<evidence type="ECO:0000256" key="3">
    <source>
        <dbReference type="ARBA" id="ARBA00004465"/>
    </source>
</evidence>
<keyword evidence="11" id="KW-0458">Lysosome</keyword>
<evidence type="ECO:0000256" key="7">
    <source>
        <dbReference type="ARBA" id="ARBA00022729"/>
    </source>
</evidence>
<dbReference type="SUPFAM" id="SSF54001">
    <property type="entry name" value="Cysteine proteinases"/>
    <property type="match status" value="1"/>
</dbReference>
<feature type="domain" description="Peptidase C1A papain C-terminal" evidence="15">
    <location>
        <begin position="80"/>
        <end position="125"/>
    </location>
</feature>
<dbReference type="GO" id="GO:0005764">
    <property type="term" value="C:lysosome"/>
    <property type="evidence" value="ECO:0007669"/>
    <property type="project" value="UniProtKB-SubCell"/>
</dbReference>
<keyword evidence="7 14" id="KW-0732">Signal</keyword>
<feature type="chain" id="PRO_5029733129" description="Cathepsin B" evidence="14">
    <location>
        <begin position="18"/>
        <end position="161"/>
    </location>
</feature>
<keyword evidence="6" id="KW-0645">Protease</keyword>
<dbReference type="GO" id="GO:0006508">
    <property type="term" value="P:proteolysis"/>
    <property type="evidence" value="ECO:0007669"/>
    <property type="project" value="UniProtKB-KW"/>
</dbReference>
<dbReference type="InterPro" id="IPR038765">
    <property type="entry name" value="Papain-like_cys_pep_sf"/>
</dbReference>
<dbReference type="InterPro" id="IPR000668">
    <property type="entry name" value="Peptidase_C1A_C"/>
</dbReference>
<dbReference type="Proteomes" id="UP000558488">
    <property type="component" value="Unassembled WGS sequence"/>
</dbReference>
<evidence type="ECO:0000259" key="15">
    <source>
        <dbReference type="Pfam" id="PF00112"/>
    </source>
</evidence>
<comment type="subunit">
    <text evidence="13">Dimer of a heavy chain and a light chain cross-linked by a disulfide bond. Interacts with SRPX2. Directly interacts with SHKBP1.</text>
</comment>
<dbReference type="Pfam" id="PF00112">
    <property type="entry name" value="Peptidase_C1"/>
    <property type="match status" value="1"/>
</dbReference>
<comment type="function">
    <text evidence="12">Thiol protease which is believed to participate in intracellular degradation and turnover of proteins. Cleaves matrix extracellular phosphoglycoprotein MEPE. Involved in the solubilization of cross-linked TG/thyroglobulin in the thyroid follicle lumen. Has also been implicated in tumor invasion and metastasis.</text>
</comment>
<dbReference type="EC" id="3.4.22.1" evidence="4"/>
<keyword evidence="8" id="KW-0378">Hydrolase</keyword>
<evidence type="ECO:0000256" key="4">
    <source>
        <dbReference type="ARBA" id="ARBA00012537"/>
    </source>
</evidence>